<dbReference type="AlphaFoldDB" id="A0A833SKE2"/>
<evidence type="ECO:0000256" key="1">
    <source>
        <dbReference type="SAM" id="MobiDB-lite"/>
    </source>
</evidence>
<accession>A0A833SKE2</accession>
<dbReference type="Proteomes" id="UP000602510">
    <property type="component" value="Unassembled WGS sequence"/>
</dbReference>
<sequence>MHKIRRSRTYLEGGALMTHPEMVDAATKAEEKRKLAVRELKTKEQERAEKKKAKKQLDAKKKAEREESRLKELKSLQPN</sequence>
<protein>
    <submittedName>
        <fullName evidence="2">Uncharacterized protein</fullName>
    </submittedName>
</protein>
<comment type="caution">
    <text evidence="2">The sequence shown here is derived from an EMBL/GenBank/DDBJ whole genome shotgun (WGS) entry which is preliminary data.</text>
</comment>
<evidence type="ECO:0000313" key="3">
    <source>
        <dbReference type="Proteomes" id="UP000602510"/>
    </source>
</evidence>
<gene>
    <name evidence="2" type="ORF">GN244_ATG18919</name>
</gene>
<name>A0A833SKE2_PHYIN</name>
<organism evidence="2 3">
    <name type="scientific">Phytophthora infestans</name>
    <name type="common">Potato late blight agent</name>
    <name type="synonym">Botrytis infestans</name>
    <dbReference type="NCBI Taxonomy" id="4787"/>
    <lineage>
        <taxon>Eukaryota</taxon>
        <taxon>Sar</taxon>
        <taxon>Stramenopiles</taxon>
        <taxon>Oomycota</taxon>
        <taxon>Peronosporomycetes</taxon>
        <taxon>Peronosporales</taxon>
        <taxon>Peronosporaceae</taxon>
        <taxon>Phytophthora</taxon>
    </lineage>
</organism>
<reference evidence="2" key="1">
    <citation type="submission" date="2020-04" db="EMBL/GenBank/DDBJ databases">
        <title>Hybrid Assembly of Korean Phytophthora infestans isolates.</title>
        <authorList>
            <person name="Prokchorchik M."/>
            <person name="Lee Y."/>
            <person name="Seo J."/>
            <person name="Cho J.-H."/>
            <person name="Park Y.-E."/>
            <person name="Jang D.-C."/>
            <person name="Im J.-S."/>
            <person name="Choi J.-G."/>
            <person name="Park H.-J."/>
            <person name="Lee G.-B."/>
            <person name="Lee Y.-G."/>
            <person name="Hong S.-Y."/>
            <person name="Cho K."/>
            <person name="Sohn K.H."/>
        </authorList>
    </citation>
    <scope>NUCLEOTIDE SEQUENCE</scope>
    <source>
        <strain evidence="2">KR_1_A1</strain>
    </source>
</reference>
<dbReference type="EMBL" id="WSZM01000827">
    <property type="protein sequence ID" value="KAF4029350.1"/>
    <property type="molecule type" value="Genomic_DNA"/>
</dbReference>
<evidence type="ECO:0000313" key="2">
    <source>
        <dbReference type="EMBL" id="KAF4029350.1"/>
    </source>
</evidence>
<feature type="region of interest" description="Disordered" evidence="1">
    <location>
        <begin position="43"/>
        <end position="79"/>
    </location>
</feature>
<keyword evidence="3" id="KW-1185">Reference proteome</keyword>
<proteinExistence type="predicted"/>